<feature type="compositionally biased region" description="Polar residues" evidence="1">
    <location>
        <begin position="932"/>
        <end position="941"/>
    </location>
</feature>
<feature type="region of interest" description="Disordered" evidence="1">
    <location>
        <begin position="1297"/>
        <end position="1383"/>
    </location>
</feature>
<gene>
    <name evidence="3" type="ORF">EKG39_14265</name>
</gene>
<dbReference type="EMBL" id="RXNV01000006">
    <property type="protein sequence ID" value="RTR31229.1"/>
    <property type="molecule type" value="Genomic_DNA"/>
</dbReference>
<feature type="compositionally biased region" description="Basic and acidic residues" evidence="1">
    <location>
        <begin position="1412"/>
        <end position="1423"/>
    </location>
</feature>
<accession>A0A431W6V7</accession>
<reference evidence="3 4" key="1">
    <citation type="submission" date="2018-12" db="EMBL/GenBank/DDBJ databases">
        <authorList>
            <person name="Yu L."/>
        </authorList>
    </citation>
    <scope>NUCLEOTIDE SEQUENCE [LARGE SCALE GENOMIC DNA]</scope>
    <source>
        <strain evidence="3 4">HAW-EB5</strain>
    </source>
</reference>
<feature type="region of interest" description="Disordered" evidence="1">
    <location>
        <begin position="1397"/>
        <end position="1441"/>
    </location>
</feature>
<dbReference type="Proteomes" id="UP000282060">
    <property type="component" value="Unassembled WGS sequence"/>
</dbReference>
<organism evidence="3 4">
    <name type="scientific">Shewanella atlantica</name>
    <dbReference type="NCBI Taxonomy" id="271099"/>
    <lineage>
        <taxon>Bacteria</taxon>
        <taxon>Pseudomonadati</taxon>
        <taxon>Pseudomonadota</taxon>
        <taxon>Gammaproteobacteria</taxon>
        <taxon>Alteromonadales</taxon>
        <taxon>Shewanellaceae</taxon>
        <taxon>Shewanella</taxon>
    </lineage>
</organism>
<dbReference type="Pfam" id="PF13116">
    <property type="entry name" value="YhdP"/>
    <property type="match status" value="1"/>
</dbReference>
<evidence type="ECO:0000313" key="3">
    <source>
        <dbReference type="EMBL" id="RTR31229.1"/>
    </source>
</evidence>
<feature type="domain" description="YhdP central" evidence="2">
    <location>
        <begin position="8"/>
        <end position="1296"/>
    </location>
</feature>
<dbReference type="NCBIfam" id="TIGR02099">
    <property type="entry name" value="YhdP family protein"/>
    <property type="match status" value="1"/>
</dbReference>
<dbReference type="PANTHER" id="PTHR38690">
    <property type="entry name" value="PROTEASE-RELATED"/>
    <property type="match status" value="1"/>
</dbReference>
<keyword evidence="4" id="KW-1185">Reference proteome</keyword>
<feature type="compositionally biased region" description="Basic and acidic residues" evidence="1">
    <location>
        <begin position="1317"/>
        <end position="1337"/>
    </location>
</feature>
<name>A0A431W6V7_9GAMM</name>
<sequence>MSRQFCPRKFSRFCWQILAIILVLFALAVSLFRGLLPQLAEVRQELVKYIEEQYQVQVDVGELNAEWQAFGPALKVKDLVLPPQERLPFTLIIRDVHVKLDFWESLMTTSPQIENVIFEGVQVGLDIDKLNQADPSSAATETYTDTDWLYRLLLEQLEHFSITEARLQLLSKSHDFSPIYIKDLRWQNMGGKHQGKGKVYLDEKASEVEQLSLSLEIDGNGFRPDSLKGQVYLAASSLDLGEWASRQTNPYDKKSKLPLEGVVNLQAWLSLGNRSIESGLVQFEPSWLEWQLSNEVQHFEIKGGQFEWLPTDRGWQLSSRALEFETNEHPWPELNFVAEKRDEQLYAYLNRLDTSTLLPLLPLVPTVDLSVLKTWQSVNPLGYLDDIRFSLDGDLQPQASLDINQLQWQRFESIPGSKPLTLQLAWNGDSLYFSAPEQTYTLDFGTAFKEPIVLSGTAFDAKFNTKYSELTLPHLQFSNEDIGLDASLKMGFAGDTHLALLADVKIKDVADVGNYFPLHGMDAGLVDYLEAGLVAGNTQDARVVWHGPLNQYPYKDHSGIFQAAFTLSEAEFKFQPDWPAVTSLELSALFENARMVLTIDRGDLLDVVVDGAGISIPELGARSLLEIDAELATQGVAATEVIQASPLAESVGSTLEVVQVQGDVTATLDLSIPLYDGEEEQIRGLVNFDNTPVYITEPGVQLDGVTGQVSFVNEVVKGKDISALLYQQPISLSFDTEKVRDNYGLNLDLKGVWQLAELPAELDNPLMDFYSGEVSWDGAMTLIFDQTGYRIQAQVNSDLLGTELTLPPPFAKAIDENRRLSAELIGDNKQSSLGIKLGNQMEFWGGFDLESGDQLDHFDLLLGRLFKPGDQLKRDQGHLQLDIAQTEFSPWLPVITNFISSETSESSVAPVVPESETKSVPEIETEAEIETGSESNASLQEEQTRGFFPPLISIDAEIADLNLMGQTLSELTMTAKPVEHLWRFEAQSNEFDGRIDFYPDWSTQGLKMVAKKFHIAPEVKDEAKADFKPGTVLNNLPPLALDVDDFRLYGKPLGHLVLQGTPKEGHYQIQTLSLTTPEVKLSGKGAWKNGEGENITEFDVKLDATKFDALSSILDMDPGLKDAPVEIDANISWQGAPYAFSLESLNGKINFELGKGHLSEVSDKGARIFSLFSLDSLLRKLSLDFSDVFGKGLYFNSFTGTLEIDNGVIKTRDTEMDAVAGNMKVRGYTDLVTESLNYDIRFVPQLASSVPTVVLLTTGGWTLGLGAFALTKVLEPVIEVITELRFRLTGTMSEPKLEELERKSKEIEIPESALPRATEDLPVDKQPDNKQPAEKQGQESQGADTAESGVQKAAMEPLVDSGPKQNKQSAAESSAPATITESGVEILAPKVIEMPDFKETKDAYPPASNEGSEDKLRTPKETIDADQPVTVPKQSRHIGKSTVYRVAA</sequence>
<feature type="compositionally biased region" description="Basic and acidic residues" evidence="1">
    <location>
        <begin position="1297"/>
        <end position="1308"/>
    </location>
</feature>
<dbReference type="OrthoDB" id="9762238at2"/>
<dbReference type="InterPro" id="IPR025263">
    <property type="entry name" value="YhdP_central"/>
</dbReference>
<comment type="caution">
    <text evidence="3">The sequence shown here is derived from an EMBL/GenBank/DDBJ whole genome shotgun (WGS) entry which is preliminary data.</text>
</comment>
<dbReference type="PANTHER" id="PTHR38690:SF1">
    <property type="entry name" value="PROTEASE"/>
    <property type="match status" value="1"/>
</dbReference>
<feature type="region of interest" description="Disordered" evidence="1">
    <location>
        <begin position="907"/>
        <end position="941"/>
    </location>
</feature>
<proteinExistence type="predicted"/>
<evidence type="ECO:0000313" key="4">
    <source>
        <dbReference type="Proteomes" id="UP000282060"/>
    </source>
</evidence>
<dbReference type="RefSeq" id="WP_126506427.1">
    <property type="nucleotide sequence ID" value="NZ_RXNV01000006.1"/>
</dbReference>
<evidence type="ECO:0000256" key="1">
    <source>
        <dbReference type="SAM" id="MobiDB-lite"/>
    </source>
</evidence>
<feature type="compositionally biased region" description="Polar residues" evidence="1">
    <location>
        <begin position="1363"/>
        <end position="1381"/>
    </location>
</feature>
<evidence type="ECO:0000259" key="2">
    <source>
        <dbReference type="Pfam" id="PF13116"/>
    </source>
</evidence>
<protein>
    <submittedName>
        <fullName evidence="3">TIGR02099 family protein</fullName>
    </submittedName>
</protein>
<dbReference type="InterPro" id="IPR011836">
    <property type="entry name" value="YhdP"/>
</dbReference>